<gene>
    <name evidence="2" type="ORF">BSAL_10310</name>
</gene>
<dbReference type="VEuPathDB" id="TriTrypDB:BSAL_10310"/>
<feature type="compositionally biased region" description="Polar residues" evidence="1">
    <location>
        <begin position="27"/>
        <end position="38"/>
    </location>
</feature>
<keyword evidence="3" id="KW-1185">Reference proteome</keyword>
<reference evidence="3" key="1">
    <citation type="submission" date="2015-09" db="EMBL/GenBank/DDBJ databases">
        <authorList>
            <consortium name="Pathogen Informatics"/>
        </authorList>
    </citation>
    <scope>NUCLEOTIDE SEQUENCE [LARGE SCALE GENOMIC DNA]</scope>
    <source>
        <strain evidence="3">Lake Konstanz</strain>
    </source>
</reference>
<accession>A0A0S4JB39</accession>
<evidence type="ECO:0000313" key="2">
    <source>
        <dbReference type="EMBL" id="CUG87475.1"/>
    </source>
</evidence>
<feature type="compositionally biased region" description="Low complexity" evidence="1">
    <location>
        <begin position="13"/>
        <end position="26"/>
    </location>
</feature>
<name>A0A0S4JB39_BODSA</name>
<dbReference type="Proteomes" id="UP000051952">
    <property type="component" value="Unassembled WGS sequence"/>
</dbReference>
<dbReference type="AlphaFoldDB" id="A0A0S4JB39"/>
<evidence type="ECO:0000313" key="3">
    <source>
        <dbReference type="Proteomes" id="UP000051952"/>
    </source>
</evidence>
<evidence type="ECO:0000256" key="1">
    <source>
        <dbReference type="SAM" id="MobiDB-lite"/>
    </source>
</evidence>
<feature type="region of interest" description="Disordered" evidence="1">
    <location>
        <begin position="1"/>
        <end position="38"/>
    </location>
</feature>
<sequence>MPFVTHHSLRGHSTAASSQSPSSQPTKQTLFSHNESSQQCTAEPKKALGVAVMDSSAQSSLPELYSVLFLAQPPTAAAEAEMSAQSDVFNSGETISEYFSISSRRNKKHWFAPDLAALCEGYLLEMKQFLEFNATPSSPSTSAPRGLTSCENVQGAFLANFMLSESALLPSCSFDDEAAVISAVKTQLSTWCVELCELSNDLREFLSCEGSDGCSPGGRLVHSGGLASPCATESLKRQCWRIQELMHLQRCLSPLLLSPSAEDGSSSSPQHVQRAQHWKDLVDLHEQLGWIFLPSSSRMNMSPSLTDAEASQE</sequence>
<protein>
    <submittedName>
        <fullName evidence="2">Uncharacterized protein</fullName>
    </submittedName>
</protein>
<proteinExistence type="predicted"/>
<organism evidence="2 3">
    <name type="scientific">Bodo saltans</name>
    <name type="common">Flagellated protozoan</name>
    <dbReference type="NCBI Taxonomy" id="75058"/>
    <lineage>
        <taxon>Eukaryota</taxon>
        <taxon>Discoba</taxon>
        <taxon>Euglenozoa</taxon>
        <taxon>Kinetoplastea</taxon>
        <taxon>Metakinetoplastina</taxon>
        <taxon>Eubodonida</taxon>
        <taxon>Bodonidae</taxon>
        <taxon>Bodo</taxon>
    </lineage>
</organism>
<dbReference type="EMBL" id="CYKH01001528">
    <property type="protein sequence ID" value="CUG87475.1"/>
    <property type="molecule type" value="Genomic_DNA"/>
</dbReference>